<dbReference type="PANTHER" id="PTHR42756:SF1">
    <property type="entry name" value="TRANSCRIPTIONAL REPRESSOR OF EMRAB OPERON"/>
    <property type="match status" value="1"/>
</dbReference>
<dbReference type="PANTHER" id="PTHR42756">
    <property type="entry name" value="TRANSCRIPTIONAL REGULATOR, MARR"/>
    <property type="match status" value="1"/>
</dbReference>
<evidence type="ECO:0000256" key="1">
    <source>
        <dbReference type="ARBA" id="ARBA00023015"/>
    </source>
</evidence>
<accession>A0A9D2GII5</accession>
<dbReference type="Gene3D" id="1.10.10.10">
    <property type="entry name" value="Winged helix-like DNA-binding domain superfamily/Winged helix DNA-binding domain"/>
    <property type="match status" value="1"/>
</dbReference>
<dbReference type="PROSITE" id="PS50995">
    <property type="entry name" value="HTH_MARR_2"/>
    <property type="match status" value="1"/>
</dbReference>
<gene>
    <name evidence="5" type="ORF">IAA17_11110</name>
</gene>
<dbReference type="InterPro" id="IPR000835">
    <property type="entry name" value="HTH_MarR-typ"/>
</dbReference>
<reference evidence="5" key="1">
    <citation type="journal article" date="2021" name="PeerJ">
        <title>Extensive microbial diversity within the chicken gut microbiome revealed by metagenomics and culture.</title>
        <authorList>
            <person name="Gilroy R."/>
            <person name="Ravi A."/>
            <person name="Getino M."/>
            <person name="Pursley I."/>
            <person name="Horton D.L."/>
            <person name="Alikhan N.F."/>
            <person name="Baker D."/>
            <person name="Gharbi K."/>
            <person name="Hall N."/>
            <person name="Watson M."/>
            <person name="Adriaenssens E.M."/>
            <person name="Foster-Nyarko E."/>
            <person name="Jarju S."/>
            <person name="Secka A."/>
            <person name="Antonio M."/>
            <person name="Oren A."/>
            <person name="Chaudhuri R.R."/>
            <person name="La Ragione R."/>
            <person name="Hildebrand F."/>
            <person name="Pallen M.J."/>
        </authorList>
    </citation>
    <scope>NUCLEOTIDE SEQUENCE</scope>
    <source>
        <strain evidence="5">ChiBcec1-1093</strain>
    </source>
</reference>
<reference evidence="5" key="2">
    <citation type="submission" date="2021-04" db="EMBL/GenBank/DDBJ databases">
        <authorList>
            <person name="Gilroy R."/>
        </authorList>
    </citation>
    <scope>NUCLEOTIDE SEQUENCE</scope>
    <source>
        <strain evidence="5">ChiBcec1-1093</strain>
    </source>
</reference>
<evidence type="ECO:0000256" key="2">
    <source>
        <dbReference type="ARBA" id="ARBA00023125"/>
    </source>
</evidence>
<dbReference type="SUPFAM" id="SSF46785">
    <property type="entry name" value="Winged helix' DNA-binding domain"/>
    <property type="match status" value="1"/>
</dbReference>
<dbReference type="GO" id="GO:0003700">
    <property type="term" value="F:DNA-binding transcription factor activity"/>
    <property type="evidence" value="ECO:0007669"/>
    <property type="project" value="InterPro"/>
</dbReference>
<dbReference type="SMART" id="SM00347">
    <property type="entry name" value="HTH_MARR"/>
    <property type="match status" value="1"/>
</dbReference>
<feature type="domain" description="HTH marR-type" evidence="4">
    <location>
        <begin position="1"/>
        <end position="138"/>
    </location>
</feature>
<dbReference type="PRINTS" id="PR00598">
    <property type="entry name" value="HTHMARR"/>
</dbReference>
<comment type="caution">
    <text evidence="5">The sequence shown here is derived from an EMBL/GenBank/DDBJ whole genome shotgun (WGS) entry which is preliminary data.</text>
</comment>
<dbReference type="GO" id="GO:0003677">
    <property type="term" value="F:DNA binding"/>
    <property type="evidence" value="ECO:0007669"/>
    <property type="project" value="UniProtKB-KW"/>
</dbReference>
<evidence type="ECO:0000259" key="4">
    <source>
        <dbReference type="PROSITE" id="PS50995"/>
    </source>
</evidence>
<dbReference type="Pfam" id="PF12802">
    <property type="entry name" value="MarR_2"/>
    <property type="match status" value="1"/>
</dbReference>
<dbReference type="EMBL" id="DXBC01000175">
    <property type="protein sequence ID" value="HIZ80324.1"/>
    <property type="molecule type" value="Genomic_DNA"/>
</dbReference>
<dbReference type="InterPro" id="IPR036388">
    <property type="entry name" value="WH-like_DNA-bd_sf"/>
</dbReference>
<protein>
    <submittedName>
        <fullName evidence="5">MarR family transcriptional regulator</fullName>
    </submittedName>
</protein>
<keyword evidence="1" id="KW-0805">Transcription regulation</keyword>
<evidence type="ECO:0000313" key="5">
    <source>
        <dbReference type="EMBL" id="HIZ80324.1"/>
    </source>
</evidence>
<evidence type="ECO:0000256" key="3">
    <source>
        <dbReference type="ARBA" id="ARBA00023163"/>
    </source>
</evidence>
<dbReference type="InterPro" id="IPR036390">
    <property type="entry name" value="WH_DNA-bd_sf"/>
</dbReference>
<proteinExistence type="predicted"/>
<organism evidence="5 6">
    <name type="scientific">Candidatus Lachnoclostridium stercorigallinarum</name>
    <dbReference type="NCBI Taxonomy" id="2838634"/>
    <lineage>
        <taxon>Bacteria</taxon>
        <taxon>Bacillati</taxon>
        <taxon>Bacillota</taxon>
        <taxon>Clostridia</taxon>
        <taxon>Lachnospirales</taxon>
        <taxon>Lachnospiraceae</taxon>
    </lineage>
</organism>
<dbReference type="AlphaFoldDB" id="A0A9D2GII5"/>
<evidence type="ECO:0000313" key="6">
    <source>
        <dbReference type="Proteomes" id="UP000824101"/>
    </source>
</evidence>
<sequence>MRQSGKTPKTLADFRKATMELDYVYSGFPKGCGLSEAEYWSLLFIYEGAATQSQISSQLFISRQTLNSAFKQLRKKGLVRLEAYEENQRSKQAFLTEEGEEFVEKYVLRMHRTEERAWQQMSSEEQEALTKLIRKFSDLVRKELEVSKTNATQGSSEGSRPQP</sequence>
<name>A0A9D2GII5_9FIRM</name>
<keyword evidence="3" id="KW-0804">Transcription</keyword>
<keyword evidence="2" id="KW-0238">DNA-binding</keyword>
<dbReference type="Proteomes" id="UP000824101">
    <property type="component" value="Unassembled WGS sequence"/>
</dbReference>